<feature type="coiled-coil region" evidence="1">
    <location>
        <begin position="238"/>
        <end position="399"/>
    </location>
</feature>
<dbReference type="STRING" id="1561998.A0A1I7TKR9"/>
<feature type="coiled-coil region" evidence="1">
    <location>
        <begin position="652"/>
        <end position="799"/>
    </location>
</feature>
<feature type="coiled-coil region" evidence="1">
    <location>
        <begin position="118"/>
        <end position="202"/>
    </location>
</feature>
<feature type="coiled-coil region" evidence="1">
    <location>
        <begin position="829"/>
        <end position="863"/>
    </location>
</feature>
<evidence type="ECO:0000313" key="4">
    <source>
        <dbReference type="Proteomes" id="UP000095282"/>
    </source>
</evidence>
<proteinExistence type="predicted"/>
<keyword evidence="3" id="KW-0472">Membrane</keyword>
<dbReference type="WBParaSite" id="Csp11.Scaffold627.g6886.t1">
    <property type="protein sequence ID" value="Csp11.Scaffold627.g6886.t1"/>
    <property type="gene ID" value="Csp11.Scaffold627.g6886"/>
</dbReference>
<keyword evidence="3" id="KW-0812">Transmembrane</keyword>
<protein>
    <submittedName>
        <fullName evidence="5">GRIP domain-containing protein</fullName>
    </submittedName>
</protein>
<keyword evidence="1" id="KW-0175">Coiled coil</keyword>
<accession>A0A1I7TKR9</accession>
<dbReference type="AlphaFoldDB" id="A0A1I7TKR9"/>
<feature type="coiled-coil region" evidence="1">
    <location>
        <begin position="552"/>
        <end position="586"/>
    </location>
</feature>
<sequence length="1006" mass="115590">MGRKNKTKLLKYASHSLNASTVGDADGRISSPEGHVPEFEVLTSQLREYVTASPSTSDRNREMKYMFAALEKRDAELVVAKNLIRKLQSGIPTEHSGDGDTSIPINDDSYCDHQQGIVNEELDRIKKDNEELVEEREKLVTELRDTEKNVERLRDEMKTLESNLEKTNKSLEEGRRSSADLVQEMETSLKEAKAETDILQKELTSCRSSFRAAANELEAERKIRVEQDNRIHCYVRSEDEARNKLEQARNDVASANQVVSSLTIEMENQKLAYETSLQQLSLDREKLETRYENINNGIQLMKIDFADVKKNLIQLREENKDLQQQLVATKADVKHYRDDGDACRSYIRKIEAKLHSTIESSEKTIEEARKECDQAQKELNDAKKEVSAYELMVLNLSAELKEDNQTDESCSLLDSIKKLKQSFLLEQRKQVFNLAAVEAKEAAYQKLLQQNNHLLKTINEKEAAWKNELSLFEEEKRKLSEELSTAKITIKKTRKEKDSTIKKLKRLLTENSELAENNKKLEERLGHSASSSSNESVTSQASESLEYLEECISSLKSSLATSEEKLAQVTNQLMEKENENLDLHRTIVAYKSKIHELDEREAENEKTVSTMGSKLAELQRSFNVLQKCYEEDTSKEEADILRTQITKQDVEIERLSSEILTTEQALEKLSQLDLQKSNDYSKSVQSLKTNCEILEKKLEEKTAESSARMTSLKEKEEKFELVKLELDEKANEMREKITRLEIDLAKTISDRNSINSEVTDFKKQVSEKSSELEKLTEEIFRLDQNREQLEKEIQTIKKKFEDSMSPKRDKVLQLENRLEVMQTASKAQCKRLEDEVAAVRTSLKQRTEENQKQLRELQEQSNLASELTITNQVISKELSEAVKLNQTIQSENAEERAGLVNELIDAKQKLGECEKLIGELQDALTSNNSVLVGDDSQLAPERNHIIVKYHPKSYHYSLNFQNEMFPSLDPAVRRLVILLSENRNYSYGVLGLVVYGFFIHLYLIFN</sequence>
<keyword evidence="3" id="KW-1133">Transmembrane helix</keyword>
<reference evidence="5" key="1">
    <citation type="submission" date="2016-11" db="UniProtKB">
        <authorList>
            <consortium name="WormBaseParasite"/>
        </authorList>
    </citation>
    <scope>IDENTIFICATION</scope>
</reference>
<feature type="compositionally biased region" description="Low complexity" evidence="2">
    <location>
        <begin position="528"/>
        <end position="540"/>
    </location>
</feature>
<evidence type="ECO:0000256" key="2">
    <source>
        <dbReference type="SAM" id="MobiDB-lite"/>
    </source>
</evidence>
<keyword evidence="4" id="KW-1185">Reference proteome</keyword>
<evidence type="ECO:0000256" key="1">
    <source>
        <dbReference type="SAM" id="Coils"/>
    </source>
</evidence>
<evidence type="ECO:0000256" key="3">
    <source>
        <dbReference type="SAM" id="Phobius"/>
    </source>
</evidence>
<name>A0A1I7TKR9_9PELO</name>
<evidence type="ECO:0000313" key="5">
    <source>
        <dbReference type="WBParaSite" id="Csp11.Scaffold627.g6886.t1"/>
    </source>
</evidence>
<feature type="region of interest" description="Disordered" evidence="2">
    <location>
        <begin position="521"/>
        <end position="540"/>
    </location>
</feature>
<feature type="transmembrane region" description="Helical" evidence="3">
    <location>
        <begin position="985"/>
        <end position="1005"/>
    </location>
</feature>
<dbReference type="Proteomes" id="UP000095282">
    <property type="component" value="Unplaced"/>
</dbReference>
<organism evidence="4 5">
    <name type="scientific">Caenorhabditis tropicalis</name>
    <dbReference type="NCBI Taxonomy" id="1561998"/>
    <lineage>
        <taxon>Eukaryota</taxon>
        <taxon>Metazoa</taxon>
        <taxon>Ecdysozoa</taxon>
        <taxon>Nematoda</taxon>
        <taxon>Chromadorea</taxon>
        <taxon>Rhabditida</taxon>
        <taxon>Rhabditina</taxon>
        <taxon>Rhabditomorpha</taxon>
        <taxon>Rhabditoidea</taxon>
        <taxon>Rhabditidae</taxon>
        <taxon>Peloderinae</taxon>
        <taxon>Caenorhabditis</taxon>
    </lineage>
</organism>